<dbReference type="Gene3D" id="3.40.50.300">
    <property type="entry name" value="P-loop containing nucleotide triphosphate hydrolases"/>
    <property type="match status" value="1"/>
</dbReference>
<reference evidence="5" key="1">
    <citation type="journal article" date="2019" name="Int. J. Syst. Evol. Microbiol.">
        <title>The Global Catalogue of Microorganisms (GCM) 10K type strain sequencing project: providing services to taxonomists for standard genome sequencing and annotation.</title>
        <authorList>
            <consortium name="The Broad Institute Genomics Platform"/>
            <consortium name="The Broad Institute Genome Sequencing Center for Infectious Disease"/>
            <person name="Wu L."/>
            <person name="Ma J."/>
        </authorList>
    </citation>
    <scope>NUCLEOTIDE SEQUENCE [LARGE SCALE GENOMIC DNA]</scope>
    <source>
        <strain evidence="5">JCM 11882</strain>
    </source>
</reference>
<dbReference type="InterPro" id="IPR015854">
    <property type="entry name" value="ABC_transpr_LolD-like"/>
</dbReference>
<accession>A0ABV9PQW6</accession>
<comment type="caution">
    <text evidence="4">The sequence shown here is derived from an EMBL/GenBank/DDBJ whole genome shotgun (WGS) entry which is preliminary data.</text>
</comment>
<dbReference type="RefSeq" id="WP_344991949.1">
    <property type="nucleotide sequence ID" value="NZ_BAABCD010000018.1"/>
</dbReference>
<dbReference type="GO" id="GO:0005524">
    <property type="term" value="F:ATP binding"/>
    <property type="evidence" value="ECO:0007669"/>
    <property type="project" value="UniProtKB-KW"/>
</dbReference>
<evidence type="ECO:0000256" key="1">
    <source>
        <dbReference type="ARBA" id="ARBA00022741"/>
    </source>
</evidence>
<dbReference type="SMART" id="SM00382">
    <property type="entry name" value="AAA"/>
    <property type="match status" value="1"/>
</dbReference>
<evidence type="ECO:0000259" key="3">
    <source>
        <dbReference type="PROSITE" id="PS50893"/>
    </source>
</evidence>
<evidence type="ECO:0000313" key="5">
    <source>
        <dbReference type="Proteomes" id="UP001595836"/>
    </source>
</evidence>
<dbReference type="SUPFAM" id="SSF52540">
    <property type="entry name" value="P-loop containing nucleoside triphosphate hydrolases"/>
    <property type="match status" value="1"/>
</dbReference>
<dbReference type="Pfam" id="PF00005">
    <property type="entry name" value="ABC_tran"/>
    <property type="match status" value="1"/>
</dbReference>
<keyword evidence="1" id="KW-0547">Nucleotide-binding</keyword>
<dbReference type="PROSITE" id="PS50893">
    <property type="entry name" value="ABC_TRANSPORTER_2"/>
    <property type="match status" value="1"/>
</dbReference>
<keyword evidence="5" id="KW-1185">Reference proteome</keyword>
<sequence length="210" mass="21892">MTLTARGVSVRHPGESGWVLPPTDVVVRRGAITALVGPSGIGKSTLTRVLAGIQAPDAGRVTRDGAPVGPHRGRLPGHTALLAQDPYAATDPRLTLRRTISLPARLRRAPVDVPALAREVGLDPALLTRRPHQVSGGQLHRACLARALAQRPDYLLADEVTAHLDPDATAAVGRVLRARASGGLGILLVTHDLRLAAALANEVMDLGAAA</sequence>
<dbReference type="PANTHER" id="PTHR24220">
    <property type="entry name" value="IMPORT ATP-BINDING PROTEIN"/>
    <property type="match status" value="1"/>
</dbReference>
<protein>
    <submittedName>
        <fullName evidence="4">ABC transporter ATP-binding protein</fullName>
    </submittedName>
</protein>
<dbReference type="EMBL" id="JBHSHP010000019">
    <property type="protein sequence ID" value="MFC4754634.1"/>
    <property type="molecule type" value="Genomic_DNA"/>
</dbReference>
<keyword evidence="2 4" id="KW-0067">ATP-binding</keyword>
<dbReference type="InterPro" id="IPR003439">
    <property type="entry name" value="ABC_transporter-like_ATP-bd"/>
</dbReference>
<dbReference type="InterPro" id="IPR003593">
    <property type="entry name" value="AAA+_ATPase"/>
</dbReference>
<proteinExistence type="predicted"/>
<evidence type="ECO:0000313" key="4">
    <source>
        <dbReference type="EMBL" id="MFC4754634.1"/>
    </source>
</evidence>
<organism evidence="4 5">
    <name type="scientific">Dietzia aurantiaca</name>
    <dbReference type="NCBI Taxonomy" id="983873"/>
    <lineage>
        <taxon>Bacteria</taxon>
        <taxon>Bacillati</taxon>
        <taxon>Actinomycetota</taxon>
        <taxon>Actinomycetes</taxon>
        <taxon>Mycobacteriales</taxon>
        <taxon>Dietziaceae</taxon>
        <taxon>Dietzia</taxon>
    </lineage>
</organism>
<evidence type="ECO:0000256" key="2">
    <source>
        <dbReference type="ARBA" id="ARBA00022840"/>
    </source>
</evidence>
<gene>
    <name evidence="4" type="ORF">ACFO7U_07560</name>
</gene>
<name>A0ABV9PQW6_9ACTN</name>
<dbReference type="Proteomes" id="UP001595836">
    <property type="component" value="Unassembled WGS sequence"/>
</dbReference>
<dbReference type="InterPro" id="IPR027417">
    <property type="entry name" value="P-loop_NTPase"/>
</dbReference>
<feature type="domain" description="ABC transporter" evidence="3">
    <location>
        <begin position="3"/>
        <end position="210"/>
    </location>
</feature>
<dbReference type="PANTHER" id="PTHR24220:SF685">
    <property type="entry name" value="ABC TRANSPORTER RELATED"/>
    <property type="match status" value="1"/>
</dbReference>